<feature type="region of interest" description="Disordered" evidence="1">
    <location>
        <begin position="1518"/>
        <end position="1613"/>
    </location>
</feature>
<feature type="region of interest" description="Disordered" evidence="1">
    <location>
        <begin position="1272"/>
        <end position="1381"/>
    </location>
</feature>
<dbReference type="EMBL" id="CAXKWB010017230">
    <property type="protein sequence ID" value="CAL4118337.1"/>
    <property type="molecule type" value="Genomic_DNA"/>
</dbReference>
<feature type="region of interest" description="Disordered" evidence="1">
    <location>
        <begin position="593"/>
        <end position="612"/>
    </location>
</feature>
<feature type="compositionally biased region" description="Acidic residues" evidence="1">
    <location>
        <begin position="407"/>
        <end position="420"/>
    </location>
</feature>
<dbReference type="PANTHER" id="PTHR12844">
    <property type="entry name" value="CONNECTOR ENCHANCER OF KINASE SUPPRESSOR OF RAS"/>
    <property type="match status" value="1"/>
</dbReference>
<dbReference type="InterPro" id="IPR011993">
    <property type="entry name" value="PH-like_dom_sf"/>
</dbReference>
<feature type="compositionally biased region" description="Low complexity" evidence="1">
    <location>
        <begin position="1326"/>
        <end position="1338"/>
    </location>
</feature>
<feature type="domain" description="PH" evidence="2">
    <location>
        <begin position="733"/>
        <end position="834"/>
    </location>
</feature>
<proteinExistence type="predicted"/>
<dbReference type="SMART" id="SM00233">
    <property type="entry name" value="PH"/>
    <property type="match status" value="1"/>
</dbReference>
<dbReference type="Pfam" id="PF00169">
    <property type="entry name" value="PH"/>
    <property type="match status" value="1"/>
</dbReference>
<feature type="region of interest" description="Disordered" evidence="1">
    <location>
        <begin position="684"/>
        <end position="703"/>
    </location>
</feature>
<feature type="region of interest" description="Disordered" evidence="1">
    <location>
        <begin position="836"/>
        <end position="918"/>
    </location>
</feature>
<feature type="region of interest" description="Disordered" evidence="1">
    <location>
        <begin position="385"/>
        <end position="432"/>
    </location>
</feature>
<comment type="caution">
    <text evidence="4">The sequence shown here is derived from an EMBL/GenBank/DDBJ whole genome shotgun (WGS) entry which is preliminary data.</text>
</comment>
<feature type="non-terminal residue" evidence="4">
    <location>
        <position position="1613"/>
    </location>
</feature>
<reference evidence="4 5" key="1">
    <citation type="submission" date="2024-05" db="EMBL/GenBank/DDBJ databases">
        <authorList>
            <person name="Wallberg A."/>
        </authorList>
    </citation>
    <scope>NUCLEOTIDE SEQUENCE [LARGE SCALE GENOMIC DNA]</scope>
</reference>
<feature type="region of interest" description="Disordered" evidence="1">
    <location>
        <begin position="1041"/>
        <end position="1188"/>
    </location>
</feature>
<feature type="compositionally biased region" description="Polar residues" evidence="1">
    <location>
        <begin position="866"/>
        <end position="877"/>
    </location>
</feature>
<feature type="compositionally biased region" description="Low complexity" evidence="1">
    <location>
        <begin position="688"/>
        <end position="703"/>
    </location>
</feature>
<sequence length="1613" mass="178204">MSIEVMHVAEDISVLPYISLFHKVILSAANYNQITRSDSQSYNEKNCLHCAIIMKGPPMIICGLHYNLTMKTKIIRYSFPKLSYPRVKSSKRHRYFPKTRGSAMRHVGTLFDCEKEVARMVMEKKTYVRPANYYDSSSYLQFEGTIMAIIYKLFSLFSRMPFVGVEMYDALKAELVELSIKLATIAQRDMFAENQATVIRDSCLKLANMADKIIQEYSDPLIIQPASLLVATVKKKTDEELGVILSTSYHGVHQISGVRALSPAHQCGKLQEGDEIVQVNYQIVVGWALPKVTALMQENPIEVLLTLKKRPRHANSLSQIYFKPFRLPSKKRTYSPWGSSAVNSPIQSIPNLQLIKSFDKVIIKPIAHTEPPVYKSPTPPPILDITTSTVSPSPPHSEEVNETLSSPEEDFSSDLEDDPFMSESELGGSPLSVRLYHPKPRSSVQRRATIPGATVRPTLSFQQLLQDVRRSQLGTSTGVNDTSLPNADFFRSSNEERIKRPNTCIGTEKRPLSDDKEHTKIENIQEEEEKVKNDKDVFNELNTSESCFQKKVNHSDKNCSIKIADTEITVDKNQENKIVKNVIPLPPRKPTTYNTVSSVNNSTYPSTTPKKISEDSSLSAAVKIKMGVSSPEIKRHVQERTRKFSEDRPKLDKSHSTPAYDESAYDESESNDILIIRSAKEGSPDMCNSSVSRSSSNASSVAAPSPTFREKINKFEAKIIIGNRRISCRELGPGDQQGWLHRRRDSKGFLLSHRWERRWFILKKNYLYGYRDKEAIRADSLIFLPGFHVCPASDVKSKKFAFKIYHTSGATFYFACDTSEERSRWMSQMGLSAISTAIPQKQPRSNGGDKDGYFSETDDELDDRQISPSHSGKQSIRISPGKESSMSSLWRGSSGSPSRGSAPSRTSPLGSLGSSLGSLGTTKAQRLAFLQTPKEPQQPVPTASFRSYRRVAEGSKRSTSTSDLRAAPKSPEASDNTCGTVRVTRKNSLRDRIRQFPASFTLDRRRQPRRSTTNDSCTSSSPINAQPINVGCSKINSTAVSDQQDLEQQGSNTRSRRGSLDSGPRQMPNYMKPTRASTQHSPARPASTDLDTRNSPTRTAGGCWTSTPPPTGRCSPPKFDLQCRRGSIGGDSPVRSLSPRRGSLDCLANSPPQALSPPISPSHTPTRGSSTHGSASSLAASEEYREGSPEKLWINSLRVDPSRSRTTLPSSVSPNSINRVSPDRRDTSRTRKGSGDLGGISERLKRTALYHPPQLRNRSQDSMKAAFEMALDPSATNAQTNTTRHSSPSPRPVASSSPRPQRRLPSSSVRPEVPPRTKFLSASERTLPNSSSTSSLPSTTPPKVPTLRNNISSPSLHHSSVVSNLPNRQNQNNGVNISHYGSVGVPSTVAMTTRRQNHPPNLKLGLTQEEEPPRTPLKPTMGVAMIGKQRRTPSVLSPREVFFASPPNSPTTPFSPSAMVQSLISPSSSRAPMLPGPNPIAMGTSTENKHKEKILPHYPGMEYPPVFEAGSYSLSEPTYSTLGSQDSSLSECSSIYSSGCSHRSSPHHHYSSPQQPVYSSPELFSRQSDYSTHGGYVNVPSQQQSGIPPRYNKPLGSPKLEIPGPPTQPPPPQ</sequence>
<feature type="compositionally biased region" description="Polar residues" evidence="1">
    <location>
        <begin position="1274"/>
        <end position="1283"/>
    </location>
</feature>
<dbReference type="CDD" id="cd06748">
    <property type="entry name" value="PDZ_CNK1_2_3-like"/>
    <property type="match status" value="1"/>
</dbReference>
<name>A0AAV2RBJ5_MEGNR</name>
<feature type="region of interest" description="Disordered" evidence="1">
    <location>
        <begin position="635"/>
        <end position="668"/>
    </location>
</feature>
<evidence type="ECO:0008006" key="6">
    <source>
        <dbReference type="Google" id="ProtNLM"/>
    </source>
</evidence>
<feature type="compositionally biased region" description="Pro residues" evidence="1">
    <location>
        <begin position="1603"/>
        <end position="1613"/>
    </location>
</feature>
<dbReference type="SUPFAM" id="SSF50156">
    <property type="entry name" value="PDZ domain-like"/>
    <property type="match status" value="1"/>
</dbReference>
<dbReference type="InterPro" id="IPR051566">
    <property type="entry name" value="CNKSR"/>
</dbReference>
<dbReference type="SMART" id="SM00228">
    <property type="entry name" value="PDZ"/>
    <property type="match status" value="1"/>
</dbReference>
<gene>
    <name evidence="4" type="ORF">MNOR_LOCUS21424</name>
</gene>
<feature type="compositionally biased region" description="Low complexity" evidence="1">
    <location>
        <begin position="1345"/>
        <end position="1366"/>
    </location>
</feature>
<dbReference type="InterPro" id="IPR036034">
    <property type="entry name" value="PDZ_sf"/>
</dbReference>
<dbReference type="InterPro" id="IPR001849">
    <property type="entry name" value="PH_domain"/>
</dbReference>
<feature type="compositionally biased region" description="Polar residues" evidence="1">
    <location>
        <begin position="836"/>
        <end position="845"/>
    </location>
</feature>
<feature type="compositionally biased region" description="Low complexity" evidence="1">
    <location>
        <begin position="1284"/>
        <end position="1311"/>
    </location>
</feature>
<organism evidence="4 5">
    <name type="scientific">Meganyctiphanes norvegica</name>
    <name type="common">Northern krill</name>
    <name type="synonym">Thysanopoda norvegica</name>
    <dbReference type="NCBI Taxonomy" id="48144"/>
    <lineage>
        <taxon>Eukaryota</taxon>
        <taxon>Metazoa</taxon>
        <taxon>Ecdysozoa</taxon>
        <taxon>Arthropoda</taxon>
        <taxon>Crustacea</taxon>
        <taxon>Multicrustacea</taxon>
        <taxon>Malacostraca</taxon>
        <taxon>Eumalacostraca</taxon>
        <taxon>Eucarida</taxon>
        <taxon>Euphausiacea</taxon>
        <taxon>Euphausiidae</taxon>
        <taxon>Meganyctiphanes</taxon>
    </lineage>
</organism>
<evidence type="ECO:0000313" key="5">
    <source>
        <dbReference type="Proteomes" id="UP001497623"/>
    </source>
</evidence>
<keyword evidence="5" id="KW-1185">Reference proteome</keyword>
<evidence type="ECO:0000256" key="1">
    <source>
        <dbReference type="SAM" id="MobiDB-lite"/>
    </source>
</evidence>
<feature type="compositionally biased region" description="Polar residues" evidence="1">
    <location>
        <begin position="1367"/>
        <end position="1376"/>
    </location>
</feature>
<feature type="compositionally biased region" description="Low complexity" evidence="1">
    <location>
        <begin position="884"/>
        <end position="918"/>
    </location>
</feature>
<dbReference type="PROSITE" id="PS50106">
    <property type="entry name" value="PDZ"/>
    <property type="match status" value="1"/>
</dbReference>
<evidence type="ECO:0000259" key="2">
    <source>
        <dbReference type="PROSITE" id="PS50003"/>
    </source>
</evidence>
<dbReference type="Gene3D" id="2.30.42.10">
    <property type="match status" value="1"/>
</dbReference>
<dbReference type="InterPro" id="IPR001478">
    <property type="entry name" value="PDZ"/>
</dbReference>
<dbReference type="Gene3D" id="2.30.29.30">
    <property type="entry name" value="Pleckstrin-homology domain (PH domain)/Phosphotyrosine-binding domain (PTB)"/>
    <property type="match status" value="1"/>
</dbReference>
<feature type="region of interest" description="Disordered" evidence="1">
    <location>
        <begin position="1201"/>
        <end position="1259"/>
    </location>
</feature>
<evidence type="ECO:0000259" key="3">
    <source>
        <dbReference type="PROSITE" id="PS50106"/>
    </source>
</evidence>
<feature type="domain" description="PDZ" evidence="3">
    <location>
        <begin position="230"/>
        <end position="311"/>
    </location>
</feature>
<dbReference type="Proteomes" id="UP001497623">
    <property type="component" value="Unassembled WGS sequence"/>
</dbReference>
<feature type="region of interest" description="Disordered" evidence="1">
    <location>
        <begin position="930"/>
        <end position="1029"/>
    </location>
</feature>
<dbReference type="SUPFAM" id="SSF50729">
    <property type="entry name" value="PH domain-like"/>
    <property type="match status" value="1"/>
</dbReference>
<dbReference type="PANTHER" id="PTHR12844:SF42">
    <property type="entry name" value="CONNECTOR ENHANCER OF KSR PROTEIN CNK"/>
    <property type="match status" value="1"/>
</dbReference>
<feature type="compositionally biased region" description="Polar residues" evidence="1">
    <location>
        <begin position="1161"/>
        <end position="1179"/>
    </location>
</feature>
<dbReference type="PROSITE" id="PS50003">
    <property type="entry name" value="PH_DOMAIN"/>
    <property type="match status" value="1"/>
</dbReference>
<feature type="compositionally biased region" description="Polar residues" evidence="1">
    <location>
        <begin position="1010"/>
        <end position="1027"/>
    </location>
</feature>
<evidence type="ECO:0000313" key="4">
    <source>
        <dbReference type="EMBL" id="CAL4118337.1"/>
    </source>
</evidence>
<feature type="compositionally biased region" description="Low complexity" evidence="1">
    <location>
        <begin position="1527"/>
        <end position="1543"/>
    </location>
</feature>
<feature type="compositionally biased region" description="Polar residues" evidence="1">
    <location>
        <begin position="1204"/>
        <end position="1219"/>
    </location>
</feature>
<accession>A0AAV2RBJ5</accession>
<feature type="compositionally biased region" description="Low complexity" evidence="1">
    <location>
        <begin position="1551"/>
        <end position="1561"/>
    </location>
</feature>
<feature type="region of interest" description="Disordered" evidence="1">
    <location>
        <begin position="1395"/>
        <end position="1420"/>
    </location>
</feature>
<feature type="compositionally biased region" description="Basic and acidic residues" evidence="1">
    <location>
        <begin position="635"/>
        <end position="655"/>
    </location>
</feature>
<feature type="compositionally biased region" description="Polar residues" evidence="1">
    <location>
        <begin position="1041"/>
        <end position="1053"/>
    </location>
</feature>
<protein>
    <recommendedName>
        <fullName evidence="6">Connector enhancer of kinase suppressor of ras 2</fullName>
    </recommendedName>
</protein>